<dbReference type="OrthoDB" id="9983241at2759"/>
<proteinExistence type="predicted"/>
<dbReference type="SUPFAM" id="SSF69322">
    <property type="entry name" value="Tricorn protease domain 2"/>
    <property type="match status" value="1"/>
</dbReference>
<sequence length="319" mass="35510">VKVSDIIEDLNHVNPPKSPSVKHLVASSAYGWEDSSDFDDQNTEKWYPQGITTSADAYQSGTYEGHRVQLVTWHSDHYEDGKRGARVSFVKQGSASARKYRHVLLVQPKGEDNFEAIKGLHAGGVAWYGNLVYVVDTTGGLRVFDLNHLYKVDASIKDKIGRQSGGKYAAYGYKYILPQVRTYTWQPKSGLTNMRFSFISLDRTTTPDSLLIGEYHATRTDCRLVRWDVDYTTRLLKTSNGLATASQAVSHGNTKIQGAATIDGKFFLTQSGGSLISYSWKGGKKTTADTFPKVPEDLSYEKGVGLWSMMEQPGWRSVV</sequence>
<keyword evidence="2" id="KW-1185">Reference proteome</keyword>
<dbReference type="EMBL" id="ML987198">
    <property type="protein sequence ID" value="KAF2246809.1"/>
    <property type="molecule type" value="Genomic_DNA"/>
</dbReference>
<evidence type="ECO:0008006" key="3">
    <source>
        <dbReference type="Google" id="ProtNLM"/>
    </source>
</evidence>
<evidence type="ECO:0000313" key="1">
    <source>
        <dbReference type="EMBL" id="KAF2246809.1"/>
    </source>
</evidence>
<dbReference type="AlphaFoldDB" id="A0A6A6I9B5"/>
<dbReference type="Proteomes" id="UP000800094">
    <property type="component" value="Unassembled WGS sequence"/>
</dbReference>
<feature type="non-terminal residue" evidence="1">
    <location>
        <position position="1"/>
    </location>
</feature>
<evidence type="ECO:0000313" key="2">
    <source>
        <dbReference type="Proteomes" id="UP000800094"/>
    </source>
</evidence>
<accession>A0A6A6I9B5</accession>
<organism evidence="1 2">
    <name type="scientific">Trematosphaeria pertusa</name>
    <dbReference type="NCBI Taxonomy" id="390896"/>
    <lineage>
        <taxon>Eukaryota</taxon>
        <taxon>Fungi</taxon>
        <taxon>Dikarya</taxon>
        <taxon>Ascomycota</taxon>
        <taxon>Pezizomycotina</taxon>
        <taxon>Dothideomycetes</taxon>
        <taxon>Pleosporomycetidae</taxon>
        <taxon>Pleosporales</taxon>
        <taxon>Massarineae</taxon>
        <taxon>Trematosphaeriaceae</taxon>
        <taxon>Trematosphaeria</taxon>
    </lineage>
</organism>
<dbReference type="RefSeq" id="XP_033681813.1">
    <property type="nucleotide sequence ID" value="XM_033822595.1"/>
</dbReference>
<feature type="non-terminal residue" evidence="1">
    <location>
        <position position="319"/>
    </location>
</feature>
<name>A0A6A6I9B5_9PLEO</name>
<protein>
    <recommendedName>
        <fullName evidence="3">Secreted protein</fullName>
    </recommendedName>
</protein>
<gene>
    <name evidence="1" type="ORF">BU26DRAFT_383022</name>
</gene>
<reference evidence="1" key="1">
    <citation type="journal article" date="2020" name="Stud. Mycol.">
        <title>101 Dothideomycetes genomes: a test case for predicting lifestyles and emergence of pathogens.</title>
        <authorList>
            <person name="Haridas S."/>
            <person name="Albert R."/>
            <person name="Binder M."/>
            <person name="Bloem J."/>
            <person name="Labutti K."/>
            <person name="Salamov A."/>
            <person name="Andreopoulos B."/>
            <person name="Baker S."/>
            <person name="Barry K."/>
            <person name="Bills G."/>
            <person name="Bluhm B."/>
            <person name="Cannon C."/>
            <person name="Castanera R."/>
            <person name="Culley D."/>
            <person name="Daum C."/>
            <person name="Ezra D."/>
            <person name="Gonzalez J."/>
            <person name="Henrissat B."/>
            <person name="Kuo A."/>
            <person name="Liang C."/>
            <person name="Lipzen A."/>
            <person name="Lutzoni F."/>
            <person name="Magnuson J."/>
            <person name="Mondo S."/>
            <person name="Nolan M."/>
            <person name="Ohm R."/>
            <person name="Pangilinan J."/>
            <person name="Park H.-J."/>
            <person name="Ramirez L."/>
            <person name="Alfaro M."/>
            <person name="Sun H."/>
            <person name="Tritt A."/>
            <person name="Yoshinaga Y."/>
            <person name="Zwiers L.-H."/>
            <person name="Turgeon B."/>
            <person name="Goodwin S."/>
            <person name="Spatafora J."/>
            <person name="Crous P."/>
            <person name="Grigoriev I."/>
        </authorList>
    </citation>
    <scope>NUCLEOTIDE SEQUENCE</scope>
    <source>
        <strain evidence="1">CBS 122368</strain>
    </source>
</reference>
<dbReference type="GeneID" id="54575925"/>